<dbReference type="EMBL" id="GGFL01008867">
    <property type="protein sequence ID" value="MBW73045.1"/>
    <property type="molecule type" value="Transcribed_RNA"/>
</dbReference>
<sequence length="212" mass="23146">MMFLLLLLFFFSALFPLFLLPLLLLRPLTDENRIGIGIRLQETGSYDWLTSGALSPALASSSLDVWCCCGSPARCRGVAAAAAAKLPCSCSSHRSHGCTDLVARTQAGNALLGSHSQKNATQKRHGDRSSVRLRKRLGRNCPTARHSLLSFARRAEHGGEVRDPPVPVHVHKLARTHTHIGGRSATTTETYAPPPNWLAEARREPGRCHVQQ</sequence>
<name>A0A2M4D660_ANODA</name>
<feature type="region of interest" description="Disordered" evidence="1">
    <location>
        <begin position="112"/>
        <end position="134"/>
    </location>
</feature>
<accession>A0A2M4D660</accession>
<dbReference type="AlphaFoldDB" id="A0A2M4D660"/>
<organism evidence="2">
    <name type="scientific">Anopheles darlingi</name>
    <name type="common">Mosquito</name>
    <dbReference type="NCBI Taxonomy" id="43151"/>
    <lineage>
        <taxon>Eukaryota</taxon>
        <taxon>Metazoa</taxon>
        <taxon>Ecdysozoa</taxon>
        <taxon>Arthropoda</taxon>
        <taxon>Hexapoda</taxon>
        <taxon>Insecta</taxon>
        <taxon>Pterygota</taxon>
        <taxon>Neoptera</taxon>
        <taxon>Endopterygota</taxon>
        <taxon>Diptera</taxon>
        <taxon>Nematocera</taxon>
        <taxon>Culicoidea</taxon>
        <taxon>Culicidae</taxon>
        <taxon>Anophelinae</taxon>
        <taxon>Anopheles</taxon>
    </lineage>
</organism>
<feature type="compositionally biased region" description="Basic residues" evidence="1">
    <location>
        <begin position="121"/>
        <end position="134"/>
    </location>
</feature>
<reference evidence="2" key="1">
    <citation type="submission" date="2018-01" db="EMBL/GenBank/DDBJ databases">
        <title>An insight into the sialome of Amazonian anophelines.</title>
        <authorList>
            <person name="Ribeiro J.M."/>
            <person name="Scarpassa V."/>
            <person name="Calvo E."/>
        </authorList>
    </citation>
    <scope>NUCLEOTIDE SEQUENCE</scope>
</reference>
<proteinExistence type="predicted"/>
<evidence type="ECO:0000256" key="1">
    <source>
        <dbReference type="SAM" id="MobiDB-lite"/>
    </source>
</evidence>
<protein>
    <submittedName>
        <fullName evidence="2">Putative secreted protein</fullName>
    </submittedName>
</protein>
<evidence type="ECO:0000313" key="2">
    <source>
        <dbReference type="EMBL" id="MBW73045.1"/>
    </source>
</evidence>